<evidence type="ECO:0000256" key="10">
    <source>
        <dbReference type="RuleBase" id="RU362097"/>
    </source>
</evidence>
<evidence type="ECO:0000256" key="7">
    <source>
        <dbReference type="ARBA" id="ARBA00023139"/>
    </source>
</evidence>
<evidence type="ECO:0000256" key="4">
    <source>
        <dbReference type="ARBA" id="ARBA00022692"/>
    </source>
</evidence>
<accession>A0ABW0QQL4</accession>
<feature type="chain" id="PRO_5044983696" evidence="10">
    <location>
        <begin position="33"/>
        <end position="503"/>
    </location>
</feature>
<keyword evidence="6 10" id="KW-0472">Membrane</keyword>
<gene>
    <name evidence="12" type="ORF">ACFPPA_08975</name>
</gene>
<keyword evidence="4 10" id="KW-0812">Transmembrane</keyword>
<dbReference type="SUPFAM" id="SSF56954">
    <property type="entry name" value="Outer membrane efflux proteins (OEP)"/>
    <property type="match status" value="1"/>
</dbReference>
<comment type="function">
    <text evidence="9">Could be involved in resistance to puromycin, acriflavine and tetraphenylarsonium chloride.</text>
</comment>
<evidence type="ECO:0000256" key="8">
    <source>
        <dbReference type="ARBA" id="ARBA00023288"/>
    </source>
</evidence>
<reference evidence="13" key="1">
    <citation type="journal article" date="2019" name="Int. J. Syst. Evol. Microbiol.">
        <title>The Global Catalogue of Microorganisms (GCM) 10K type strain sequencing project: providing services to taxonomists for standard genome sequencing and annotation.</title>
        <authorList>
            <consortium name="The Broad Institute Genomics Platform"/>
            <consortium name="The Broad Institute Genome Sequencing Center for Infectious Disease"/>
            <person name="Wu L."/>
            <person name="Ma J."/>
        </authorList>
    </citation>
    <scope>NUCLEOTIDE SEQUENCE [LARGE SCALE GENOMIC DNA]</scope>
    <source>
        <strain evidence="13">CGMCC 1.16619</strain>
    </source>
</reference>
<keyword evidence="3 10" id="KW-1134">Transmembrane beta strand</keyword>
<evidence type="ECO:0000313" key="12">
    <source>
        <dbReference type="EMBL" id="MFC5525872.1"/>
    </source>
</evidence>
<evidence type="ECO:0000256" key="9">
    <source>
        <dbReference type="ARBA" id="ARBA00037313"/>
    </source>
</evidence>
<dbReference type="EMBL" id="JBHSNF010000001">
    <property type="protein sequence ID" value="MFC5525872.1"/>
    <property type="molecule type" value="Genomic_DNA"/>
</dbReference>
<dbReference type="Pfam" id="PF02321">
    <property type="entry name" value="OEP"/>
    <property type="match status" value="2"/>
</dbReference>
<name>A0ABW0QQL4_9GAMM</name>
<dbReference type="Proteomes" id="UP001596114">
    <property type="component" value="Unassembled WGS sequence"/>
</dbReference>
<keyword evidence="5 10" id="KW-0732">Signal</keyword>
<protein>
    <submittedName>
        <fullName evidence="12">Efflux transporter outer membrane subunit</fullName>
    </submittedName>
</protein>
<comment type="subcellular location">
    <subcellularLocation>
        <location evidence="10">Cell outer membrane</location>
        <topology evidence="10">Lipid-anchor</topology>
    </subcellularLocation>
    <subcellularLocation>
        <location evidence="1">Membrane</location>
    </subcellularLocation>
</comment>
<evidence type="ECO:0000256" key="11">
    <source>
        <dbReference type="SAM" id="MobiDB-lite"/>
    </source>
</evidence>
<evidence type="ECO:0000256" key="6">
    <source>
        <dbReference type="ARBA" id="ARBA00023136"/>
    </source>
</evidence>
<proteinExistence type="inferred from homology"/>
<dbReference type="NCBIfam" id="TIGR01845">
    <property type="entry name" value="outer_NodT"/>
    <property type="match status" value="1"/>
</dbReference>
<dbReference type="RefSeq" id="WP_377319365.1">
    <property type="nucleotide sequence ID" value="NZ_JBHSNF010000001.1"/>
</dbReference>
<comment type="caution">
    <text evidence="12">The sequence shown here is derived from an EMBL/GenBank/DDBJ whole genome shotgun (WGS) entry which is preliminary data.</text>
</comment>
<keyword evidence="7 10" id="KW-0564">Palmitate</keyword>
<dbReference type="PANTHER" id="PTHR30203">
    <property type="entry name" value="OUTER MEMBRANE CATION EFFLUX PROTEIN"/>
    <property type="match status" value="1"/>
</dbReference>
<keyword evidence="8 10" id="KW-0449">Lipoprotein</keyword>
<dbReference type="Gene3D" id="1.20.1600.10">
    <property type="entry name" value="Outer membrane efflux proteins (OEP)"/>
    <property type="match status" value="1"/>
</dbReference>
<evidence type="ECO:0000313" key="13">
    <source>
        <dbReference type="Proteomes" id="UP001596114"/>
    </source>
</evidence>
<keyword evidence="13" id="KW-1185">Reference proteome</keyword>
<evidence type="ECO:0000256" key="2">
    <source>
        <dbReference type="ARBA" id="ARBA00007613"/>
    </source>
</evidence>
<evidence type="ECO:0000256" key="5">
    <source>
        <dbReference type="ARBA" id="ARBA00022729"/>
    </source>
</evidence>
<comment type="similarity">
    <text evidence="2 10">Belongs to the outer membrane factor (OMF) (TC 1.B.17) family.</text>
</comment>
<dbReference type="InterPro" id="IPR010131">
    <property type="entry name" value="MdtP/NodT-like"/>
</dbReference>
<feature type="region of interest" description="Disordered" evidence="11">
    <location>
        <begin position="483"/>
        <end position="503"/>
    </location>
</feature>
<sequence length="503" mass="54528">MLTRAHTMTMTLTRHARHAAGALALTMLAACASTAGLHTHATALDADRLEVSRSLSTTALSAEAWPKEAWWREFGDPQLDELIEAALDGQPSLGVAEARVRQAQAFAGVAGAALYPQVNASLKSTRQRFSEHGTVPPPIAGTWQDINEMSLGLHYELDFWGKNRAAVDAALDRAHAAEVGLHAAQLMLTTSLARTYLRLDLAYAQRDLAEDTLKLRQQTLELTRRRVVAQIDSQLELTQAEAALPAVRERIAAIDESIALLDNQLAALQGKGPDAGLLIKRPQLAGVGPVAVPANLPAELIGRRPDVVANRWLVEAASQDIKVARARFYPDISLNALVGLQRLGFDNFLDAGSRVLGVGPAISLPIFDGGRLRGNLGVHQADYDAAVEHYNATVIAAVHDVVDQLVSLRWLQQRVHEQDEALRLSQHAYDLARARYRSGLANYLQVLSAEGQVLAEKRRVLESQSRQRELRLNLIRALGGGYRPASGPAATAATRVPTRGSKS</sequence>
<dbReference type="Gene3D" id="2.20.200.10">
    <property type="entry name" value="Outer membrane efflux proteins (OEP)"/>
    <property type="match status" value="1"/>
</dbReference>
<dbReference type="PROSITE" id="PS51257">
    <property type="entry name" value="PROKAR_LIPOPROTEIN"/>
    <property type="match status" value="1"/>
</dbReference>
<dbReference type="InterPro" id="IPR003423">
    <property type="entry name" value="OMP_efflux"/>
</dbReference>
<dbReference type="PANTHER" id="PTHR30203:SF20">
    <property type="entry name" value="MULTIDRUG RESISTANCE OUTER MEMBRANE PROTEIN MDTP-RELATED"/>
    <property type="match status" value="1"/>
</dbReference>
<organism evidence="12 13">
    <name type="scientific">Rhodanobacter ginsengisoli</name>
    <dbReference type="NCBI Taxonomy" id="418646"/>
    <lineage>
        <taxon>Bacteria</taxon>
        <taxon>Pseudomonadati</taxon>
        <taxon>Pseudomonadota</taxon>
        <taxon>Gammaproteobacteria</taxon>
        <taxon>Lysobacterales</taxon>
        <taxon>Rhodanobacteraceae</taxon>
        <taxon>Rhodanobacter</taxon>
    </lineage>
</organism>
<evidence type="ECO:0000256" key="1">
    <source>
        <dbReference type="ARBA" id="ARBA00004370"/>
    </source>
</evidence>
<feature type="signal peptide" evidence="10">
    <location>
        <begin position="1"/>
        <end position="32"/>
    </location>
</feature>
<evidence type="ECO:0000256" key="3">
    <source>
        <dbReference type="ARBA" id="ARBA00022452"/>
    </source>
</evidence>